<keyword evidence="1" id="KW-0472">Membrane</keyword>
<dbReference type="GO" id="GO:0016787">
    <property type="term" value="F:hydrolase activity"/>
    <property type="evidence" value="ECO:0007669"/>
    <property type="project" value="UniProtKB-KW"/>
</dbReference>
<gene>
    <name evidence="3" type="ORF">JAO78_009045</name>
</gene>
<dbReference type="PANTHER" id="PTHR46438:SF11">
    <property type="entry name" value="LIPASE-RELATED"/>
    <property type="match status" value="1"/>
</dbReference>
<dbReference type="PRINTS" id="PR00111">
    <property type="entry name" value="ABHYDROLASE"/>
</dbReference>
<dbReference type="EMBL" id="JAEINI020000005">
    <property type="protein sequence ID" value="MCB5226958.1"/>
    <property type="molecule type" value="Genomic_DNA"/>
</dbReference>
<proteinExistence type="predicted"/>
<evidence type="ECO:0000313" key="4">
    <source>
        <dbReference type="Proteomes" id="UP000633814"/>
    </source>
</evidence>
<reference evidence="3 4" key="1">
    <citation type="submission" date="2021-10" db="EMBL/GenBank/DDBJ databases">
        <title>Alishewanella koreense sp. nov. isolated from seawater of southwestern coast in South Korea and the proposal for the reclassification of Rheinheimera perlucida and Rheinheimera tuosuensis as Arsukibacterium perlucida and Arsukibacterium tuosuensis.</title>
        <authorList>
            <person name="Kim K.H."/>
            <person name="Ruan W."/>
            <person name="Kim K.R."/>
            <person name="Baek J.H."/>
            <person name="Jeon C.O."/>
        </authorList>
    </citation>
    <scope>NUCLEOTIDE SEQUENCE [LARGE SCALE GENOMIC DNA]</scope>
    <source>
        <strain evidence="3 4">16-MA</strain>
    </source>
</reference>
<dbReference type="PANTHER" id="PTHR46438">
    <property type="entry name" value="ALPHA/BETA-HYDROLASES SUPERFAMILY PROTEIN"/>
    <property type="match status" value="1"/>
</dbReference>
<accession>A0ABS8C3P7</accession>
<dbReference type="InterPro" id="IPR000073">
    <property type="entry name" value="AB_hydrolase_1"/>
</dbReference>
<keyword evidence="1" id="KW-1133">Transmembrane helix</keyword>
<dbReference type="Pfam" id="PF00561">
    <property type="entry name" value="Abhydrolase_1"/>
    <property type="match status" value="1"/>
</dbReference>
<dbReference type="Proteomes" id="UP000633814">
    <property type="component" value="Unassembled WGS sequence"/>
</dbReference>
<protein>
    <submittedName>
        <fullName evidence="3">Alpha/beta hydrolase</fullName>
    </submittedName>
</protein>
<evidence type="ECO:0000259" key="2">
    <source>
        <dbReference type="Pfam" id="PF00561"/>
    </source>
</evidence>
<comment type="caution">
    <text evidence="3">The sequence shown here is derived from an EMBL/GenBank/DDBJ whole genome shotgun (WGS) entry which is preliminary data.</text>
</comment>
<keyword evidence="3" id="KW-0378">Hydrolase</keyword>
<feature type="domain" description="AB hydrolase-1" evidence="2">
    <location>
        <begin position="68"/>
        <end position="302"/>
    </location>
</feature>
<keyword evidence="1" id="KW-0812">Transmembrane</keyword>
<evidence type="ECO:0000256" key="1">
    <source>
        <dbReference type="SAM" id="Phobius"/>
    </source>
</evidence>
<feature type="transmembrane region" description="Helical" evidence="1">
    <location>
        <begin position="7"/>
        <end position="26"/>
    </location>
</feature>
<evidence type="ECO:0000313" key="3">
    <source>
        <dbReference type="EMBL" id="MCB5226958.1"/>
    </source>
</evidence>
<sequence>MRLLMRLVGALCLVLVIGIAIYMALYREPDRSVEQLRVRWAPAPSQFVDVAGMQLHLRDEGPRGDPTPIVLIHGTSSSLHTWDGWVNALKDERRVIRFDLPGFGLTGPSADNNYSIENYARIVIALLDELQLEQVVIAGNSLGGNVAWATAVLYPQRIKKLVLVDAIGYPNQAQSVPIGFTIARIPLLNKLMEQVLPRSVIESSVKNVYGDPALVTAELIDRYFELTTRAGNRQALSQRLRQTQTESLVNRIKDLKLPTLIIWGDRDRLIPPAMAVRFHQDIVGSQLVRFNRLGHVPQEEDPSSTVTVFKQFLADANQTVTRQSAKLE</sequence>
<dbReference type="InterPro" id="IPR029058">
    <property type="entry name" value="AB_hydrolase_fold"/>
</dbReference>
<name>A0ABS8C3P7_9ALTE</name>
<dbReference type="Gene3D" id="3.40.50.1820">
    <property type="entry name" value="alpha/beta hydrolase"/>
    <property type="match status" value="1"/>
</dbReference>
<dbReference type="RefSeq" id="WP_226751023.1">
    <property type="nucleotide sequence ID" value="NZ_JAEINI020000005.1"/>
</dbReference>
<organism evidence="3 4">
    <name type="scientific">Alishewanella maricola</name>
    <dbReference type="NCBI Taxonomy" id="2795740"/>
    <lineage>
        <taxon>Bacteria</taxon>
        <taxon>Pseudomonadati</taxon>
        <taxon>Pseudomonadota</taxon>
        <taxon>Gammaproteobacteria</taxon>
        <taxon>Alteromonadales</taxon>
        <taxon>Alteromonadaceae</taxon>
        <taxon>Alishewanella</taxon>
    </lineage>
</organism>
<keyword evidence="4" id="KW-1185">Reference proteome</keyword>
<dbReference type="SUPFAM" id="SSF53474">
    <property type="entry name" value="alpha/beta-Hydrolases"/>
    <property type="match status" value="1"/>
</dbReference>